<name>A0A0V0U3B9_9BILA</name>
<comment type="caution">
    <text evidence="1">The sequence shown here is derived from an EMBL/GenBank/DDBJ whole genome shotgun (WGS) entry which is preliminary data.</text>
</comment>
<organism evidence="1 2">
    <name type="scientific">Trichinella murrelli</name>
    <dbReference type="NCBI Taxonomy" id="144512"/>
    <lineage>
        <taxon>Eukaryota</taxon>
        <taxon>Metazoa</taxon>
        <taxon>Ecdysozoa</taxon>
        <taxon>Nematoda</taxon>
        <taxon>Enoplea</taxon>
        <taxon>Dorylaimia</taxon>
        <taxon>Trichinellida</taxon>
        <taxon>Trichinellidae</taxon>
        <taxon>Trichinella</taxon>
    </lineage>
</organism>
<gene>
    <name evidence="1" type="ORF">T05_14436</name>
</gene>
<reference evidence="1 2" key="1">
    <citation type="submission" date="2015-01" db="EMBL/GenBank/DDBJ databases">
        <title>Evolution of Trichinella species and genotypes.</title>
        <authorList>
            <person name="Korhonen P.K."/>
            <person name="Edoardo P."/>
            <person name="Giuseppe L.R."/>
            <person name="Gasser R.B."/>
        </authorList>
    </citation>
    <scope>NUCLEOTIDE SEQUENCE [LARGE SCALE GENOMIC DNA]</scope>
    <source>
        <strain evidence="1">ISS417</strain>
    </source>
</reference>
<dbReference type="EMBL" id="JYDJ01000070">
    <property type="protein sequence ID" value="KRX45762.1"/>
    <property type="molecule type" value="Genomic_DNA"/>
</dbReference>
<evidence type="ECO:0000313" key="1">
    <source>
        <dbReference type="EMBL" id="KRX45762.1"/>
    </source>
</evidence>
<evidence type="ECO:0000313" key="2">
    <source>
        <dbReference type="Proteomes" id="UP000055048"/>
    </source>
</evidence>
<keyword evidence="2" id="KW-1185">Reference proteome</keyword>
<protein>
    <submittedName>
        <fullName evidence="1">Uncharacterized protein</fullName>
    </submittedName>
</protein>
<sequence>MYGSIFTILITRRASEWFELKITNKRIFAYKSHFKPPDTPGSVGGPSCSLGTKLRPERVIFVHLAGDLSTPNDHYSIWHTDSKNAMRVGRHHRLKMALCSLSLLVCNIKVNERNVMDDKIVKLKSPLSLLFSGDVDPPTVVCGRVQSCCVLICASKFSWDGWR</sequence>
<accession>A0A0V0U3B9</accession>
<proteinExistence type="predicted"/>
<dbReference type="AlphaFoldDB" id="A0A0V0U3B9"/>
<dbReference type="Proteomes" id="UP000055048">
    <property type="component" value="Unassembled WGS sequence"/>
</dbReference>